<dbReference type="NCBIfam" id="NF037982">
    <property type="entry name" value="Nramp_1"/>
    <property type="match status" value="1"/>
</dbReference>
<evidence type="ECO:0000256" key="1">
    <source>
        <dbReference type="ARBA" id="ARBA00004141"/>
    </source>
</evidence>
<dbReference type="GO" id="GO:0016020">
    <property type="term" value="C:membrane"/>
    <property type="evidence" value="ECO:0007669"/>
    <property type="project" value="UniProtKB-SubCell"/>
</dbReference>
<evidence type="ECO:0000256" key="3">
    <source>
        <dbReference type="ARBA" id="ARBA00022989"/>
    </source>
</evidence>
<evidence type="ECO:0000256" key="4">
    <source>
        <dbReference type="ARBA" id="ARBA00023136"/>
    </source>
</evidence>
<dbReference type="Pfam" id="PF01566">
    <property type="entry name" value="Nramp"/>
    <property type="match status" value="1"/>
</dbReference>
<keyword evidence="3 5" id="KW-1133">Transmembrane helix</keyword>
<protein>
    <recommendedName>
        <fullName evidence="7">Iron transporter</fullName>
    </recommendedName>
</protein>
<reference evidence="6" key="1">
    <citation type="submission" date="2018-05" db="EMBL/GenBank/DDBJ databases">
        <authorList>
            <person name="Lanie J.A."/>
            <person name="Ng W.-L."/>
            <person name="Kazmierczak K.M."/>
            <person name="Andrzejewski T.M."/>
            <person name="Davidsen T.M."/>
            <person name="Wayne K.J."/>
            <person name="Tettelin H."/>
            <person name="Glass J.I."/>
            <person name="Rusch D."/>
            <person name="Podicherti R."/>
            <person name="Tsui H.-C.T."/>
            <person name="Winkler M.E."/>
        </authorList>
    </citation>
    <scope>NUCLEOTIDE SEQUENCE</scope>
</reference>
<evidence type="ECO:0000256" key="2">
    <source>
        <dbReference type="ARBA" id="ARBA00022692"/>
    </source>
</evidence>
<dbReference type="AlphaFoldDB" id="A0A381VZY0"/>
<feature type="transmembrane region" description="Helical" evidence="5">
    <location>
        <begin position="302"/>
        <end position="327"/>
    </location>
</feature>
<dbReference type="InterPro" id="IPR001046">
    <property type="entry name" value="NRAMP_fam"/>
</dbReference>
<feature type="transmembrane region" description="Helical" evidence="5">
    <location>
        <begin position="173"/>
        <end position="193"/>
    </location>
</feature>
<evidence type="ECO:0008006" key="7">
    <source>
        <dbReference type="Google" id="ProtNLM"/>
    </source>
</evidence>
<dbReference type="GO" id="GO:0046873">
    <property type="term" value="F:metal ion transmembrane transporter activity"/>
    <property type="evidence" value="ECO:0007669"/>
    <property type="project" value="InterPro"/>
</dbReference>
<feature type="transmembrane region" description="Helical" evidence="5">
    <location>
        <begin position="53"/>
        <end position="77"/>
    </location>
</feature>
<feature type="transmembrane region" description="Helical" evidence="5">
    <location>
        <begin position="213"/>
        <end position="235"/>
    </location>
</feature>
<comment type="subcellular location">
    <subcellularLocation>
        <location evidence="1">Membrane</location>
        <topology evidence="1">Multi-pass membrane protein</topology>
    </subcellularLocation>
</comment>
<proteinExistence type="predicted"/>
<evidence type="ECO:0000313" key="6">
    <source>
        <dbReference type="EMBL" id="SVA45782.1"/>
    </source>
</evidence>
<name>A0A381VZY0_9ZZZZ</name>
<feature type="transmembrane region" description="Helical" evidence="5">
    <location>
        <begin position="256"/>
        <end position="275"/>
    </location>
</feature>
<keyword evidence="2 5" id="KW-0812">Transmembrane</keyword>
<keyword evidence="4 5" id="KW-0472">Membrane</keyword>
<feature type="transmembrane region" description="Helical" evidence="5">
    <location>
        <begin position="145"/>
        <end position="164"/>
    </location>
</feature>
<feature type="transmembrane region" description="Helical" evidence="5">
    <location>
        <begin position="414"/>
        <end position="433"/>
    </location>
</feature>
<feature type="transmembrane region" description="Helical" evidence="5">
    <location>
        <begin position="28"/>
        <end position="47"/>
    </location>
</feature>
<feature type="transmembrane region" description="Helical" evidence="5">
    <location>
        <begin position="358"/>
        <end position="375"/>
    </location>
</feature>
<gene>
    <name evidence="6" type="ORF">METZ01_LOCUS98636</name>
</gene>
<dbReference type="EMBL" id="UINC01010276">
    <property type="protein sequence ID" value="SVA45782.1"/>
    <property type="molecule type" value="Genomic_DNA"/>
</dbReference>
<accession>A0A381VZY0</accession>
<feature type="transmembrane region" description="Helical" evidence="5">
    <location>
        <begin position="108"/>
        <end position="133"/>
    </location>
</feature>
<organism evidence="6">
    <name type="scientific">marine metagenome</name>
    <dbReference type="NCBI Taxonomy" id="408172"/>
    <lineage>
        <taxon>unclassified sequences</taxon>
        <taxon>metagenomes</taxon>
        <taxon>ecological metagenomes</taxon>
    </lineage>
</organism>
<feature type="transmembrane region" description="Helical" evidence="5">
    <location>
        <begin position="381"/>
        <end position="402"/>
    </location>
</feature>
<sequence length="439" mass="47412">MALHRALVLPYWSHIISKPEEKNRAKPGILVAIGPGLLLAATGVGGGDLATGSFVGSLLGTVVLWAVVVGAFLKFVVTEGIARWQLATGQTLLEGVASNMGRGVLALFLPYLVLWSFFVGSAQMSACGVALHAIFPVFEPEQGKIIFGMLTSVIGVALVFKGGYRLFERIMRVCVGIMFFTVLLTAILLWPGFANVAHGLFVPSIPDLGGLGVTWTVALIGGIGGTLTVLCYGYWMREEGRSSPSDLWICRVDLGVGYAMTGIFGICMVIIGSNIEIEGQGTELLVTLSDRLAESLGPIGKWMFLVGAFGAVFSSLLGVWQAVPYLFADCWRLLRSKADKDDVSRAISINTQSLPYQGYLLALAGIPMLGLFWSFQEVQKIYTVTGALFFPFLALALLFLNGRTDWVGPRFRNRLPTALSLLAVLVFFAWVAVKRFLIA</sequence>
<evidence type="ECO:0000256" key="5">
    <source>
        <dbReference type="SAM" id="Phobius"/>
    </source>
</evidence>